<evidence type="ECO:0000256" key="3">
    <source>
        <dbReference type="ARBA" id="ARBA00022741"/>
    </source>
</evidence>
<gene>
    <name evidence="11" type="primary">recN</name>
    <name evidence="11" type="ORF">KGA66_16705</name>
</gene>
<sequence>MRIRGLGVIEDAVLELSPGFTAVTGETGAGKTMVVSGLDLLFGGRAETTRIRPGADRAVIEGRVLIPAEGAVARRAAETGAAIDPAEPGADGGARAELLLARVVGGQGSGQNASVRSRAHLGGQAVPVSVLADLGEDLIAMHGQSAQQRLLQPARQRASLDRYAGDAVSRPLGEYRAAYQQYRDVAAQLGELTTQARERAQEADALRYGLAEFDKVEPVAGELEKLAAEAQRLGSAESLRAAAASAHEALLSSDDAAVGGDACSLVNAARRAVEQVRGDDAAIAPIAARLEELYWQLTETATDLAGYLAGIEADPVRLEVVNQRIADLEHLCRRHGPTLDDVLAWAEQAAGRLAELDGDDDRIETLTARRDELRARLADHAAEVSAARRAAAEKFAAAVTGELAELAMPHARIAVHVAQRELPASADTSSALPVPYPDSGAQRLVAFGPNGVDDVELRLASHPGAPFLPIAKGASGGELSRVMLAVEVVFAGADPVPTFVFDEVDAGVGGKAAVEVGRRLARLARTAQVIVVTHLPQVAAFADRQLLVRKESDGSITSSGVTVLDDAERRRELARMLSGLEDSELGQAHAEELLAAAHAERR</sequence>
<keyword evidence="3" id="KW-0547">Nucleotide-binding</keyword>
<dbReference type="RefSeq" id="WP_211469070.1">
    <property type="nucleotide sequence ID" value="NZ_JAGSXH010000057.1"/>
</dbReference>
<protein>
    <recommendedName>
        <fullName evidence="2 8">DNA repair protein RecN</fullName>
    </recommendedName>
    <alternativeName>
        <fullName evidence="7 8">Recombination protein N</fullName>
    </alternativeName>
</protein>
<evidence type="ECO:0000256" key="6">
    <source>
        <dbReference type="ARBA" id="ARBA00023204"/>
    </source>
</evidence>
<feature type="coiled-coil region" evidence="9">
    <location>
        <begin position="356"/>
        <end position="390"/>
    </location>
</feature>
<dbReference type="FunFam" id="3.40.50.300:FF:000356">
    <property type="entry name" value="DNA repair protein RecN"/>
    <property type="match status" value="1"/>
</dbReference>
<comment type="function">
    <text evidence="8">May be involved in recombinational repair of damaged DNA.</text>
</comment>
<reference evidence="11" key="1">
    <citation type="submission" date="2021-04" db="EMBL/GenBank/DDBJ databases">
        <title>Genome based classification of Actinospica acidithermotolerans sp. nov., an actinobacterium isolated from an Indonesian hot spring.</title>
        <authorList>
            <person name="Kusuma A.B."/>
            <person name="Putra K.E."/>
            <person name="Nafisah S."/>
            <person name="Loh J."/>
            <person name="Nouioui I."/>
            <person name="Goodfellow M."/>
        </authorList>
    </citation>
    <scope>NUCLEOTIDE SEQUENCE</scope>
    <source>
        <strain evidence="11">DSM 45618</strain>
    </source>
</reference>
<dbReference type="NCBIfam" id="TIGR00634">
    <property type="entry name" value="recN"/>
    <property type="match status" value="1"/>
</dbReference>
<dbReference type="CDD" id="cd03241">
    <property type="entry name" value="ABC_RecN"/>
    <property type="match status" value="1"/>
</dbReference>
<dbReference type="Proteomes" id="UP000677913">
    <property type="component" value="Unassembled WGS sequence"/>
</dbReference>
<dbReference type="GO" id="GO:0006310">
    <property type="term" value="P:DNA recombination"/>
    <property type="evidence" value="ECO:0007669"/>
    <property type="project" value="InterPro"/>
</dbReference>
<dbReference type="GO" id="GO:0006302">
    <property type="term" value="P:double-strand break repair"/>
    <property type="evidence" value="ECO:0007669"/>
    <property type="project" value="InterPro"/>
</dbReference>
<dbReference type="SUPFAM" id="SSF52540">
    <property type="entry name" value="P-loop containing nucleoside triphosphate hydrolases"/>
    <property type="match status" value="1"/>
</dbReference>
<keyword evidence="6 8" id="KW-0234">DNA repair</keyword>
<keyword evidence="9" id="KW-0175">Coiled coil</keyword>
<evidence type="ECO:0000256" key="7">
    <source>
        <dbReference type="ARBA" id="ARBA00033408"/>
    </source>
</evidence>
<evidence type="ECO:0000256" key="9">
    <source>
        <dbReference type="SAM" id="Coils"/>
    </source>
</evidence>
<evidence type="ECO:0000259" key="10">
    <source>
        <dbReference type="Pfam" id="PF13476"/>
    </source>
</evidence>
<keyword evidence="5" id="KW-0067">ATP-binding</keyword>
<evidence type="ECO:0000256" key="2">
    <source>
        <dbReference type="ARBA" id="ARBA00021315"/>
    </source>
</evidence>
<evidence type="ECO:0000256" key="1">
    <source>
        <dbReference type="ARBA" id="ARBA00009441"/>
    </source>
</evidence>
<dbReference type="InterPro" id="IPR038729">
    <property type="entry name" value="Rad50/SbcC_AAA"/>
</dbReference>
<dbReference type="PANTHER" id="PTHR11059">
    <property type="entry name" value="DNA REPAIR PROTEIN RECN"/>
    <property type="match status" value="1"/>
</dbReference>
<comment type="similarity">
    <text evidence="1 8">Belongs to the RecN family.</text>
</comment>
<dbReference type="GO" id="GO:0009432">
    <property type="term" value="P:SOS response"/>
    <property type="evidence" value="ECO:0007669"/>
    <property type="project" value="TreeGrafter"/>
</dbReference>
<dbReference type="AlphaFoldDB" id="A0A8J7WQ00"/>
<comment type="caution">
    <text evidence="11">The sequence shown here is derived from an EMBL/GenBank/DDBJ whole genome shotgun (WGS) entry which is preliminary data.</text>
</comment>
<keyword evidence="12" id="KW-1185">Reference proteome</keyword>
<feature type="domain" description="Rad50/SbcC-type AAA" evidence="10">
    <location>
        <begin position="2"/>
        <end position="49"/>
    </location>
</feature>
<name>A0A8J7WQ00_9ACTN</name>
<evidence type="ECO:0000256" key="5">
    <source>
        <dbReference type="ARBA" id="ARBA00022840"/>
    </source>
</evidence>
<dbReference type="GO" id="GO:0016887">
    <property type="term" value="F:ATP hydrolysis activity"/>
    <property type="evidence" value="ECO:0007669"/>
    <property type="project" value="InterPro"/>
</dbReference>
<organism evidence="11 12">
    <name type="scientific">Actinocrinis puniceicyclus</name>
    <dbReference type="NCBI Taxonomy" id="977794"/>
    <lineage>
        <taxon>Bacteria</taxon>
        <taxon>Bacillati</taxon>
        <taxon>Actinomycetota</taxon>
        <taxon>Actinomycetes</taxon>
        <taxon>Catenulisporales</taxon>
        <taxon>Actinospicaceae</taxon>
        <taxon>Actinocrinis</taxon>
    </lineage>
</organism>
<dbReference type="Gene3D" id="3.40.50.300">
    <property type="entry name" value="P-loop containing nucleotide triphosphate hydrolases"/>
    <property type="match status" value="2"/>
</dbReference>
<evidence type="ECO:0000313" key="11">
    <source>
        <dbReference type="EMBL" id="MBS2964700.1"/>
    </source>
</evidence>
<dbReference type="InterPro" id="IPR027417">
    <property type="entry name" value="P-loop_NTPase"/>
</dbReference>
<dbReference type="PANTHER" id="PTHR11059:SF0">
    <property type="entry name" value="DNA REPAIR PROTEIN RECN"/>
    <property type="match status" value="1"/>
</dbReference>
<dbReference type="Pfam" id="PF13476">
    <property type="entry name" value="AAA_23"/>
    <property type="match status" value="1"/>
</dbReference>
<evidence type="ECO:0000256" key="8">
    <source>
        <dbReference type="PIRNR" id="PIRNR003128"/>
    </source>
</evidence>
<proteinExistence type="inferred from homology"/>
<keyword evidence="4 8" id="KW-0227">DNA damage</keyword>
<dbReference type="PIRSF" id="PIRSF003128">
    <property type="entry name" value="RecN"/>
    <property type="match status" value="1"/>
</dbReference>
<dbReference type="GO" id="GO:0043590">
    <property type="term" value="C:bacterial nucleoid"/>
    <property type="evidence" value="ECO:0007669"/>
    <property type="project" value="TreeGrafter"/>
</dbReference>
<dbReference type="GO" id="GO:0005524">
    <property type="term" value="F:ATP binding"/>
    <property type="evidence" value="ECO:0007669"/>
    <property type="project" value="UniProtKB-KW"/>
</dbReference>
<evidence type="ECO:0000313" key="12">
    <source>
        <dbReference type="Proteomes" id="UP000677913"/>
    </source>
</evidence>
<accession>A0A8J7WQ00</accession>
<evidence type="ECO:0000256" key="4">
    <source>
        <dbReference type="ARBA" id="ARBA00022763"/>
    </source>
</evidence>
<dbReference type="EMBL" id="JAGSXH010000057">
    <property type="protein sequence ID" value="MBS2964700.1"/>
    <property type="molecule type" value="Genomic_DNA"/>
</dbReference>
<dbReference type="InterPro" id="IPR004604">
    <property type="entry name" value="DNA_recomb/repair_RecN"/>
</dbReference>